<dbReference type="STRING" id="1802055.A3A74_02745"/>
<dbReference type="SUPFAM" id="SSF51419">
    <property type="entry name" value="PLP-binding barrel"/>
    <property type="match status" value="1"/>
</dbReference>
<dbReference type="GO" id="GO:0004586">
    <property type="term" value="F:ornithine decarboxylase activity"/>
    <property type="evidence" value="ECO:0007669"/>
    <property type="project" value="UniProtKB-EC"/>
</dbReference>
<dbReference type="CDD" id="cd00622">
    <property type="entry name" value="PLPDE_III_ODC"/>
    <property type="match status" value="1"/>
</dbReference>
<dbReference type="InterPro" id="IPR002433">
    <property type="entry name" value="Orn_de-COase"/>
</dbReference>
<accession>A0A1F7I9R9</accession>
<evidence type="ECO:0000256" key="3">
    <source>
        <dbReference type="ARBA" id="ARBA00022898"/>
    </source>
</evidence>
<dbReference type="Pfam" id="PF02784">
    <property type="entry name" value="Orn_Arg_deC_N"/>
    <property type="match status" value="1"/>
</dbReference>
<evidence type="ECO:0000256" key="7">
    <source>
        <dbReference type="ARBA" id="ARBA00049127"/>
    </source>
</evidence>
<comment type="cofactor">
    <cofactor evidence="1 8">
        <name>pyridoxal 5'-phosphate</name>
        <dbReference type="ChEBI" id="CHEBI:597326"/>
    </cofactor>
</comment>
<sequence length="371" mass="41611">MILTEKIIKLSKHYKTPFLLFDLKQIKKNYLKLKKNIDGVEICYAMKANDHPKILQYLAKEGSSFEISSLNELRTLLRLKINQSRIICFNPIKSPEFLEAMAIQNIKIMAYDSVDEINKIAKFAPKSEVVLRIIVSNEGSDWPLTKKFGADAKDALEFLLYAKKKGLKPIGLTCHVGSQCLNKDNWVKALHVYNDIWIEAQKRDINLTLLSLGGGIPIQHTKPIPTINEIGQVINQSIRKHFKDKTNSLRITLEPGRGLVGDAAIMTTTVTGKAVRGKEKWIYIDVGILNGLMETIANFTYQLSAESTGKKQIVTIGGPSCDSIDIPFNKISLPKVNIGDRLYILNTGAYTTVYASTFNGFEVPKIYFVNS</sequence>
<evidence type="ECO:0000256" key="6">
    <source>
        <dbReference type="ARBA" id="ARBA00034138"/>
    </source>
</evidence>
<dbReference type="GO" id="GO:0033387">
    <property type="term" value="P:putrescine biosynthetic process from arginine, via ornithine"/>
    <property type="evidence" value="ECO:0007669"/>
    <property type="project" value="TreeGrafter"/>
</dbReference>
<dbReference type="PRINTS" id="PR01179">
    <property type="entry name" value="ODADCRBXLASE"/>
</dbReference>
<evidence type="ECO:0000259" key="9">
    <source>
        <dbReference type="Pfam" id="PF02784"/>
    </source>
</evidence>
<dbReference type="InterPro" id="IPR022644">
    <property type="entry name" value="De-COase2_N"/>
</dbReference>
<comment type="catalytic activity">
    <reaction evidence="7">
        <text>L-ornithine + H(+) = putrescine + CO2</text>
        <dbReference type="Rhea" id="RHEA:22964"/>
        <dbReference type="ChEBI" id="CHEBI:15378"/>
        <dbReference type="ChEBI" id="CHEBI:16526"/>
        <dbReference type="ChEBI" id="CHEBI:46911"/>
        <dbReference type="ChEBI" id="CHEBI:326268"/>
        <dbReference type="EC" id="4.1.1.17"/>
    </reaction>
</comment>
<feature type="modified residue" description="N6-(pyridoxal phosphate)lysine" evidence="8">
    <location>
        <position position="47"/>
    </location>
</feature>
<dbReference type="InterPro" id="IPR022653">
    <property type="entry name" value="De-COase2_pyr-phos_BS"/>
</dbReference>
<evidence type="ECO:0000256" key="4">
    <source>
        <dbReference type="ARBA" id="ARBA00023239"/>
    </source>
</evidence>
<dbReference type="PROSITE" id="PS00878">
    <property type="entry name" value="ODR_DC_2_1"/>
    <property type="match status" value="1"/>
</dbReference>
<feature type="domain" description="Orn/DAP/Arg decarboxylase 2 N-terminal" evidence="9">
    <location>
        <begin position="24"/>
        <end position="260"/>
    </location>
</feature>
<comment type="similarity">
    <text evidence="2">Belongs to the Orn/Lys/Arg decarboxylase class-II family.</text>
</comment>
<keyword evidence="4" id="KW-0456">Lyase</keyword>
<organism evidence="10 11">
    <name type="scientific">Candidatus Roizmanbacteria bacterium RIFCSPLOWO2_01_FULL_35_13</name>
    <dbReference type="NCBI Taxonomy" id="1802055"/>
    <lineage>
        <taxon>Bacteria</taxon>
        <taxon>Candidatus Roizmaniibacteriota</taxon>
    </lineage>
</organism>
<name>A0A1F7I9R9_9BACT</name>
<dbReference type="Proteomes" id="UP000179270">
    <property type="component" value="Unassembled WGS sequence"/>
</dbReference>
<dbReference type="AlphaFoldDB" id="A0A1F7I9R9"/>
<dbReference type="InterPro" id="IPR000183">
    <property type="entry name" value="Orn/DAP/Arg_de-COase"/>
</dbReference>
<protein>
    <recommendedName>
        <fullName evidence="6">ornithine decarboxylase</fullName>
        <ecNumber evidence="6">4.1.1.17</ecNumber>
    </recommendedName>
</protein>
<reference evidence="10 11" key="1">
    <citation type="journal article" date="2016" name="Nat. Commun.">
        <title>Thousands of microbial genomes shed light on interconnected biogeochemical processes in an aquifer system.</title>
        <authorList>
            <person name="Anantharaman K."/>
            <person name="Brown C.T."/>
            <person name="Hug L.A."/>
            <person name="Sharon I."/>
            <person name="Castelle C.J."/>
            <person name="Probst A.J."/>
            <person name="Thomas B.C."/>
            <person name="Singh A."/>
            <person name="Wilkins M.J."/>
            <person name="Karaoz U."/>
            <person name="Brodie E.L."/>
            <person name="Williams K.H."/>
            <person name="Hubbard S.S."/>
            <person name="Banfield J.F."/>
        </authorList>
    </citation>
    <scope>NUCLEOTIDE SEQUENCE [LARGE SCALE GENOMIC DNA]</scope>
</reference>
<evidence type="ECO:0000313" key="10">
    <source>
        <dbReference type="EMBL" id="OGK40097.1"/>
    </source>
</evidence>
<dbReference type="EC" id="4.1.1.17" evidence="6"/>
<evidence type="ECO:0000256" key="2">
    <source>
        <dbReference type="ARBA" id="ARBA00008872"/>
    </source>
</evidence>
<proteinExistence type="inferred from homology"/>
<dbReference type="PANTHER" id="PTHR11482">
    <property type="entry name" value="ARGININE/DIAMINOPIMELATE/ORNITHINE DECARBOXYLASE"/>
    <property type="match status" value="1"/>
</dbReference>
<evidence type="ECO:0000256" key="5">
    <source>
        <dbReference type="ARBA" id="ARBA00034115"/>
    </source>
</evidence>
<evidence type="ECO:0000256" key="8">
    <source>
        <dbReference type="PIRSR" id="PIRSR600183-50"/>
    </source>
</evidence>
<dbReference type="Gene3D" id="2.40.37.10">
    <property type="entry name" value="Lyase, Ornithine Decarboxylase, Chain A, domain 1"/>
    <property type="match status" value="1"/>
</dbReference>
<dbReference type="FunFam" id="3.20.20.10:FF:000008">
    <property type="entry name" value="Ornithine decarboxylase"/>
    <property type="match status" value="1"/>
</dbReference>
<evidence type="ECO:0000313" key="11">
    <source>
        <dbReference type="Proteomes" id="UP000179270"/>
    </source>
</evidence>
<dbReference type="PRINTS" id="PR01182">
    <property type="entry name" value="ORNDCRBXLASE"/>
</dbReference>
<comment type="caution">
    <text evidence="10">The sequence shown here is derived from an EMBL/GenBank/DDBJ whole genome shotgun (WGS) entry which is preliminary data.</text>
</comment>
<evidence type="ECO:0000256" key="1">
    <source>
        <dbReference type="ARBA" id="ARBA00001933"/>
    </source>
</evidence>
<dbReference type="SUPFAM" id="SSF50621">
    <property type="entry name" value="Alanine racemase C-terminal domain-like"/>
    <property type="match status" value="1"/>
</dbReference>
<dbReference type="InterPro" id="IPR029066">
    <property type="entry name" value="PLP-binding_barrel"/>
</dbReference>
<keyword evidence="3 8" id="KW-0663">Pyridoxal phosphate</keyword>
<dbReference type="Gene3D" id="3.20.20.10">
    <property type="entry name" value="Alanine racemase"/>
    <property type="match status" value="1"/>
</dbReference>
<dbReference type="EMBL" id="MGAF01000037">
    <property type="protein sequence ID" value="OGK40097.1"/>
    <property type="molecule type" value="Genomic_DNA"/>
</dbReference>
<dbReference type="PANTHER" id="PTHR11482:SF6">
    <property type="entry name" value="ORNITHINE DECARBOXYLASE 1-RELATED"/>
    <property type="match status" value="1"/>
</dbReference>
<dbReference type="GO" id="GO:0005737">
    <property type="term" value="C:cytoplasm"/>
    <property type="evidence" value="ECO:0007669"/>
    <property type="project" value="TreeGrafter"/>
</dbReference>
<feature type="active site" description="Proton donor" evidence="8">
    <location>
        <position position="321"/>
    </location>
</feature>
<comment type="pathway">
    <text evidence="5">Amine and polyamine biosynthesis; putrescine biosynthesis via L-ornithine pathway; putrescine from L-ornithine: step 1/1.</text>
</comment>
<gene>
    <name evidence="10" type="ORF">A3A74_02745</name>
</gene>
<dbReference type="InterPro" id="IPR009006">
    <property type="entry name" value="Ala_racemase/Decarboxylase_C"/>
</dbReference>